<gene>
    <name evidence="1" type="ORF">BQ8794_40069</name>
</gene>
<proteinExistence type="predicted"/>
<dbReference type="AlphaFoldDB" id="A0A1R3VC16"/>
<sequence>MLHPTGFEPFGKPPNPNALPLPSGWVLRLDMHELVLSAPFAEVASPPPAQKEGS</sequence>
<keyword evidence="2" id="KW-1185">Reference proteome</keyword>
<accession>A0A1R3VC16</accession>
<organism evidence="1 2">
    <name type="scientific">Mesorhizobium prunaredense</name>
    <dbReference type="NCBI Taxonomy" id="1631249"/>
    <lineage>
        <taxon>Bacteria</taxon>
        <taxon>Pseudomonadati</taxon>
        <taxon>Pseudomonadota</taxon>
        <taxon>Alphaproteobacteria</taxon>
        <taxon>Hyphomicrobiales</taxon>
        <taxon>Phyllobacteriaceae</taxon>
        <taxon>Mesorhizobium</taxon>
    </lineage>
</organism>
<reference evidence="2" key="1">
    <citation type="submission" date="2017-01" db="EMBL/GenBank/DDBJ databases">
        <authorList>
            <person name="Brunel B."/>
        </authorList>
    </citation>
    <scope>NUCLEOTIDE SEQUENCE [LARGE SCALE GENOMIC DNA]</scope>
</reference>
<name>A0A1R3VC16_9HYPH</name>
<evidence type="ECO:0000313" key="1">
    <source>
        <dbReference type="EMBL" id="SIT57470.1"/>
    </source>
</evidence>
<evidence type="ECO:0000313" key="2">
    <source>
        <dbReference type="Proteomes" id="UP000188388"/>
    </source>
</evidence>
<protein>
    <submittedName>
        <fullName evidence="1">Uncharacterized protein</fullName>
    </submittedName>
</protein>
<dbReference type="EMBL" id="FTPD01000034">
    <property type="protein sequence ID" value="SIT57470.1"/>
    <property type="molecule type" value="Genomic_DNA"/>
</dbReference>
<dbReference type="Proteomes" id="UP000188388">
    <property type="component" value="Unassembled WGS sequence"/>
</dbReference>